<proteinExistence type="predicted"/>
<keyword evidence="2" id="KW-0812">Transmembrane</keyword>
<feature type="transmembrane region" description="Helical" evidence="2">
    <location>
        <begin position="127"/>
        <end position="146"/>
    </location>
</feature>
<feature type="transmembrane region" description="Helical" evidence="2">
    <location>
        <begin position="361"/>
        <end position="380"/>
    </location>
</feature>
<organism evidence="3 4">
    <name type="scientific">Nonomuraea endophytica</name>
    <dbReference type="NCBI Taxonomy" id="714136"/>
    <lineage>
        <taxon>Bacteria</taxon>
        <taxon>Bacillati</taxon>
        <taxon>Actinomycetota</taxon>
        <taxon>Actinomycetes</taxon>
        <taxon>Streptosporangiales</taxon>
        <taxon>Streptosporangiaceae</taxon>
        <taxon>Nonomuraea</taxon>
    </lineage>
</organism>
<dbReference type="AlphaFoldDB" id="A0A7W8ABN8"/>
<evidence type="ECO:0000313" key="3">
    <source>
        <dbReference type="EMBL" id="MBB5082235.1"/>
    </source>
</evidence>
<feature type="compositionally biased region" description="Basic and acidic residues" evidence="1">
    <location>
        <begin position="447"/>
        <end position="458"/>
    </location>
</feature>
<evidence type="ECO:0000313" key="4">
    <source>
        <dbReference type="Proteomes" id="UP000568380"/>
    </source>
</evidence>
<reference evidence="3 4" key="1">
    <citation type="submission" date="2020-08" db="EMBL/GenBank/DDBJ databases">
        <title>Genomic Encyclopedia of Type Strains, Phase IV (KMG-IV): sequencing the most valuable type-strain genomes for metagenomic binning, comparative biology and taxonomic classification.</title>
        <authorList>
            <person name="Goeker M."/>
        </authorList>
    </citation>
    <scope>NUCLEOTIDE SEQUENCE [LARGE SCALE GENOMIC DNA]</scope>
    <source>
        <strain evidence="3 4">DSM 45385</strain>
    </source>
</reference>
<sequence length="481" mass="52355">MISTSRVFVLPGNHWFLVAALVPAVVLRVLTMAGHPPALLFFADSFTYLREPVPGTFRPAGYSIFLHLLRPAHSLALVTAVQHVIGLVLAVSVYALLRRRGLPGWGATLVVTPLLFDEFLILMEHMVMADALFAALLTGGVLTLLSSRYGTAGLLLGAAALTRTVGLPVLVLGLAYLAARRAGWRPVLRLAAAGMAPLLAYSAWAFAETGSPALARADGMFLWARTMSFADCRIIRPSDTRLCTDQPAGKRAAPPFWLWGGTLDRIPVKERNAVAGRFAREAIAAQPGSYLVAVGRDLGELLRWERTSSRVVPGKRNPYQFPREERPVKDPAPANYERGPADTRLVEPYAGWMRAYQRFGYLPYPLLTLALLGSLATALIRRRPEALLPGLAAVAVVAVPPFVSGYDIRYVLAAIPLTCLAIGMVTFPINLERGLPRKRSSRVSTPRPDRHPDTRDRAAPAGRPRLSPVAAVLRRLLRVPG</sequence>
<feature type="transmembrane region" description="Helical" evidence="2">
    <location>
        <begin position="75"/>
        <end position="96"/>
    </location>
</feature>
<protein>
    <recommendedName>
        <fullName evidence="5">Glycosyltransferase RgtA/B/C/D-like domain-containing protein</fullName>
    </recommendedName>
</protein>
<evidence type="ECO:0008006" key="5">
    <source>
        <dbReference type="Google" id="ProtNLM"/>
    </source>
</evidence>
<feature type="transmembrane region" description="Helical" evidence="2">
    <location>
        <begin position="387"/>
        <end position="404"/>
    </location>
</feature>
<feature type="transmembrane region" description="Helical" evidence="2">
    <location>
        <begin position="12"/>
        <end position="30"/>
    </location>
</feature>
<name>A0A7W8ABN8_9ACTN</name>
<feature type="transmembrane region" description="Helical" evidence="2">
    <location>
        <begin position="410"/>
        <end position="431"/>
    </location>
</feature>
<feature type="transmembrane region" description="Helical" evidence="2">
    <location>
        <begin position="152"/>
        <end position="175"/>
    </location>
</feature>
<keyword evidence="2" id="KW-0472">Membrane</keyword>
<evidence type="ECO:0000256" key="2">
    <source>
        <dbReference type="SAM" id="Phobius"/>
    </source>
</evidence>
<feature type="transmembrane region" description="Helical" evidence="2">
    <location>
        <begin position="102"/>
        <end position="120"/>
    </location>
</feature>
<feature type="transmembrane region" description="Helical" evidence="2">
    <location>
        <begin position="187"/>
        <end position="207"/>
    </location>
</feature>
<keyword evidence="4" id="KW-1185">Reference proteome</keyword>
<dbReference type="EMBL" id="JACHIN010000012">
    <property type="protein sequence ID" value="MBB5082235.1"/>
    <property type="molecule type" value="Genomic_DNA"/>
</dbReference>
<feature type="region of interest" description="Disordered" evidence="1">
    <location>
        <begin position="315"/>
        <end position="337"/>
    </location>
</feature>
<gene>
    <name evidence="3" type="ORF">HNR40_007730</name>
</gene>
<feature type="region of interest" description="Disordered" evidence="1">
    <location>
        <begin position="438"/>
        <end position="462"/>
    </location>
</feature>
<dbReference type="Proteomes" id="UP000568380">
    <property type="component" value="Unassembled WGS sequence"/>
</dbReference>
<comment type="caution">
    <text evidence="3">The sequence shown here is derived from an EMBL/GenBank/DDBJ whole genome shotgun (WGS) entry which is preliminary data.</text>
</comment>
<keyword evidence="2" id="KW-1133">Transmembrane helix</keyword>
<accession>A0A7W8ABN8</accession>
<evidence type="ECO:0000256" key="1">
    <source>
        <dbReference type="SAM" id="MobiDB-lite"/>
    </source>
</evidence>